<dbReference type="AlphaFoldDB" id="A0A2W5NBK1"/>
<sequence>MGCMLRSGVHFCIVGSRPIFLDLVSDRYFCFGSPEENRAFMALLSRSNADFEPLERHYKTGLLVQSAGIEVPQTCGENNDGVHEVAPVSGNWRQALAFGAAFLKSRRDLKRRTARELLDRRPESLALPTKSVLPREVAARINGTIAQAALIFGTFDRCLPKALALSRLVLAHGYQPTIVFGVTGRPFSAHCWTRVGNVLLAESESRIRNYTPILAT</sequence>
<feature type="domain" description="Microcin J25-processing protein McjB C-terminal" evidence="1">
    <location>
        <begin position="110"/>
        <end position="214"/>
    </location>
</feature>
<proteinExistence type="predicted"/>
<dbReference type="EMBL" id="QFPX01000033">
    <property type="protein sequence ID" value="PZQ50886.1"/>
    <property type="molecule type" value="Genomic_DNA"/>
</dbReference>
<dbReference type="Proteomes" id="UP000249082">
    <property type="component" value="Unassembled WGS sequence"/>
</dbReference>
<evidence type="ECO:0000313" key="3">
    <source>
        <dbReference type="Proteomes" id="UP000249082"/>
    </source>
</evidence>
<dbReference type="InterPro" id="IPR053521">
    <property type="entry name" value="McjB-like"/>
</dbReference>
<gene>
    <name evidence="2" type="ORF">DI555_22245</name>
</gene>
<evidence type="ECO:0000313" key="2">
    <source>
        <dbReference type="EMBL" id="PZQ50886.1"/>
    </source>
</evidence>
<reference evidence="2 3" key="1">
    <citation type="submission" date="2017-08" db="EMBL/GenBank/DDBJ databases">
        <title>Infants hospitalized years apart are colonized by the same room-sourced microbial strains.</title>
        <authorList>
            <person name="Brooks B."/>
            <person name="Olm M.R."/>
            <person name="Firek B.A."/>
            <person name="Baker R."/>
            <person name="Thomas B.C."/>
            <person name="Morowitz M.J."/>
            <person name="Banfield J.F."/>
        </authorList>
    </citation>
    <scope>NUCLEOTIDE SEQUENCE [LARGE SCALE GENOMIC DNA]</scope>
    <source>
        <strain evidence="2">S2_005_002_R2_33</strain>
    </source>
</reference>
<protein>
    <submittedName>
        <fullName evidence="2">Lasso peptide biosynthesis B2 protein</fullName>
    </submittedName>
</protein>
<evidence type="ECO:0000259" key="1">
    <source>
        <dbReference type="Pfam" id="PF13471"/>
    </source>
</evidence>
<comment type="caution">
    <text evidence="2">The sequence shown here is derived from an EMBL/GenBank/DDBJ whole genome shotgun (WGS) entry which is preliminary data.</text>
</comment>
<organism evidence="2 3">
    <name type="scientific">Novosphingobium pentaromativorans</name>
    <dbReference type="NCBI Taxonomy" id="205844"/>
    <lineage>
        <taxon>Bacteria</taxon>
        <taxon>Pseudomonadati</taxon>
        <taxon>Pseudomonadota</taxon>
        <taxon>Alphaproteobacteria</taxon>
        <taxon>Sphingomonadales</taxon>
        <taxon>Sphingomonadaceae</taxon>
        <taxon>Novosphingobium</taxon>
    </lineage>
</organism>
<accession>A0A2W5NBK1</accession>
<dbReference type="Pfam" id="PF13471">
    <property type="entry name" value="Transglut_core3"/>
    <property type="match status" value="1"/>
</dbReference>
<dbReference type="InterPro" id="IPR032708">
    <property type="entry name" value="McjB_C"/>
</dbReference>
<dbReference type="NCBIfam" id="NF033537">
    <property type="entry name" value="lasso_biosyn_B2"/>
    <property type="match status" value="1"/>
</dbReference>
<name>A0A2W5NBK1_9SPHN</name>